<keyword evidence="1" id="KW-0732">Signal</keyword>
<dbReference type="SUPFAM" id="SSF56436">
    <property type="entry name" value="C-type lectin-like"/>
    <property type="match status" value="1"/>
</dbReference>
<feature type="domain" description="C-type lectin" evidence="2">
    <location>
        <begin position="28"/>
        <end position="145"/>
    </location>
</feature>
<sequence length="149" mass="17654">MKAVVIAFWIYLETVITGQKSCDEWKKFEDYCYMRSCTNASFSDAHMYCTDQGGDLTSISTEEEFLYIASILQDTKRVRGWIGLRRRYNQWRWTDGTWLDTTEFTQNYLDEWAQKGSCVYMRTTPSGRKKLFGESCEELLNFVCRKRDC</sequence>
<organism evidence="3 4">
    <name type="scientific">Ancylostoma caninum</name>
    <name type="common">Dog hookworm</name>
    <dbReference type="NCBI Taxonomy" id="29170"/>
    <lineage>
        <taxon>Eukaryota</taxon>
        <taxon>Metazoa</taxon>
        <taxon>Ecdysozoa</taxon>
        <taxon>Nematoda</taxon>
        <taxon>Chromadorea</taxon>
        <taxon>Rhabditida</taxon>
        <taxon>Rhabditina</taxon>
        <taxon>Rhabditomorpha</taxon>
        <taxon>Strongyloidea</taxon>
        <taxon>Ancylostomatidae</taxon>
        <taxon>Ancylostomatinae</taxon>
        <taxon>Ancylostoma</taxon>
    </lineage>
</organism>
<proteinExistence type="predicted"/>
<keyword evidence="4" id="KW-1185">Reference proteome</keyword>
<evidence type="ECO:0000313" key="4">
    <source>
        <dbReference type="Proteomes" id="UP000252519"/>
    </source>
</evidence>
<evidence type="ECO:0000259" key="2">
    <source>
        <dbReference type="PROSITE" id="PS50041"/>
    </source>
</evidence>
<feature type="signal peptide" evidence="1">
    <location>
        <begin position="1"/>
        <end position="18"/>
    </location>
</feature>
<dbReference type="InterPro" id="IPR050111">
    <property type="entry name" value="C-type_lectin/snaclec_domain"/>
</dbReference>
<accession>A0A368H2T9</accession>
<feature type="chain" id="PRO_5016842781" evidence="1">
    <location>
        <begin position="19"/>
        <end position="149"/>
    </location>
</feature>
<dbReference type="PROSITE" id="PS50041">
    <property type="entry name" value="C_TYPE_LECTIN_2"/>
    <property type="match status" value="1"/>
</dbReference>
<dbReference type="EMBL" id="JOJR01000027">
    <property type="protein sequence ID" value="RCN50078.1"/>
    <property type="molecule type" value="Genomic_DNA"/>
</dbReference>
<dbReference type="InterPro" id="IPR016187">
    <property type="entry name" value="CTDL_fold"/>
</dbReference>
<reference evidence="3 4" key="1">
    <citation type="submission" date="2014-10" db="EMBL/GenBank/DDBJ databases">
        <title>Draft genome of the hookworm Ancylostoma caninum.</title>
        <authorList>
            <person name="Mitreva M."/>
        </authorList>
    </citation>
    <scope>NUCLEOTIDE SEQUENCE [LARGE SCALE GENOMIC DNA]</scope>
    <source>
        <strain evidence="3 4">Baltimore</strain>
    </source>
</reference>
<dbReference type="PANTHER" id="PTHR22803">
    <property type="entry name" value="MANNOSE, PHOSPHOLIPASE, LECTIN RECEPTOR RELATED"/>
    <property type="match status" value="1"/>
</dbReference>
<evidence type="ECO:0000313" key="3">
    <source>
        <dbReference type="EMBL" id="RCN50078.1"/>
    </source>
</evidence>
<evidence type="ECO:0000256" key="1">
    <source>
        <dbReference type="SAM" id="SignalP"/>
    </source>
</evidence>
<dbReference type="SMART" id="SM00034">
    <property type="entry name" value="CLECT"/>
    <property type="match status" value="1"/>
</dbReference>
<dbReference type="Pfam" id="PF00059">
    <property type="entry name" value="Lectin_C"/>
    <property type="match status" value="1"/>
</dbReference>
<dbReference type="Proteomes" id="UP000252519">
    <property type="component" value="Unassembled WGS sequence"/>
</dbReference>
<dbReference type="CDD" id="cd00037">
    <property type="entry name" value="CLECT"/>
    <property type="match status" value="1"/>
</dbReference>
<dbReference type="OrthoDB" id="441660at2759"/>
<dbReference type="Gene3D" id="3.10.100.10">
    <property type="entry name" value="Mannose-Binding Protein A, subunit A"/>
    <property type="match status" value="1"/>
</dbReference>
<gene>
    <name evidence="3" type="ORF">ANCCAN_03909</name>
</gene>
<dbReference type="STRING" id="29170.A0A368H2T9"/>
<protein>
    <submittedName>
        <fullName evidence="3">Lectin C-type domain protein</fullName>
    </submittedName>
</protein>
<dbReference type="AlphaFoldDB" id="A0A368H2T9"/>
<dbReference type="InterPro" id="IPR016186">
    <property type="entry name" value="C-type_lectin-like/link_sf"/>
</dbReference>
<comment type="caution">
    <text evidence="3">The sequence shown here is derived from an EMBL/GenBank/DDBJ whole genome shotgun (WGS) entry which is preliminary data.</text>
</comment>
<dbReference type="InterPro" id="IPR001304">
    <property type="entry name" value="C-type_lectin-like"/>
</dbReference>
<name>A0A368H2T9_ANCCA</name>